<name>L5MBQ5_MYODS</name>
<evidence type="ECO:0000256" key="1">
    <source>
        <dbReference type="SAM" id="MobiDB-lite"/>
    </source>
</evidence>
<organism evidence="2 3">
    <name type="scientific">Myotis davidii</name>
    <name type="common">David's myotis</name>
    <dbReference type="NCBI Taxonomy" id="225400"/>
    <lineage>
        <taxon>Eukaryota</taxon>
        <taxon>Metazoa</taxon>
        <taxon>Chordata</taxon>
        <taxon>Craniata</taxon>
        <taxon>Vertebrata</taxon>
        <taxon>Euteleostomi</taxon>
        <taxon>Mammalia</taxon>
        <taxon>Eutheria</taxon>
        <taxon>Laurasiatheria</taxon>
        <taxon>Chiroptera</taxon>
        <taxon>Yangochiroptera</taxon>
        <taxon>Vespertilionidae</taxon>
        <taxon>Myotis</taxon>
    </lineage>
</organism>
<dbReference type="EMBL" id="KB102162">
    <property type="protein sequence ID" value="ELK35816.1"/>
    <property type="molecule type" value="Genomic_DNA"/>
</dbReference>
<feature type="compositionally biased region" description="Low complexity" evidence="1">
    <location>
        <begin position="66"/>
        <end position="80"/>
    </location>
</feature>
<protein>
    <submittedName>
        <fullName evidence="2">Uncharacterized protein</fullName>
    </submittedName>
</protein>
<dbReference type="Proteomes" id="UP000010556">
    <property type="component" value="Unassembled WGS sequence"/>
</dbReference>
<evidence type="ECO:0000313" key="2">
    <source>
        <dbReference type="EMBL" id="ELK35816.1"/>
    </source>
</evidence>
<reference evidence="3" key="1">
    <citation type="journal article" date="2013" name="Science">
        <title>Comparative analysis of bat genomes provides insight into the evolution of flight and immunity.</title>
        <authorList>
            <person name="Zhang G."/>
            <person name="Cowled C."/>
            <person name="Shi Z."/>
            <person name="Huang Z."/>
            <person name="Bishop-Lilly K.A."/>
            <person name="Fang X."/>
            <person name="Wynne J.W."/>
            <person name="Xiong Z."/>
            <person name="Baker M.L."/>
            <person name="Zhao W."/>
            <person name="Tachedjian M."/>
            <person name="Zhu Y."/>
            <person name="Zhou P."/>
            <person name="Jiang X."/>
            <person name="Ng J."/>
            <person name="Yang L."/>
            <person name="Wu L."/>
            <person name="Xiao J."/>
            <person name="Feng Y."/>
            <person name="Chen Y."/>
            <person name="Sun X."/>
            <person name="Zhang Y."/>
            <person name="Marsh G.A."/>
            <person name="Crameri G."/>
            <person name="Broder C.C."/>
            <person name="Frey K.G."/>
            <person name="Wang L.F."/>
            <person name="Wang J."/>
        </authorList>
    </citation>
    <scope>NUCLEOTIDE SEQUENCE [LARGE SCALE GENOMIC DNA]</scope>
</reference>
<sequence length="80" mass="8982">MGRNDQRLLELSCSSSLFKHCFRIKGMSLSPEPREAHGDCQLRVRSDASEPVSSLGPGRSITSALQSQRQQQSTQQQERH</sequence>
<gene>
    <name evidence="2" type="ORF">MDA_GLEAN10004657</name>
</gene>
<dbReference type="AlphaFoldDB" id="L5MBQ5"/>
<evidence type="ECO:0000313" key="3">
    <source>
        <dbReference type="Proteomes" id="UP000010556"/>
    </source>
</evidence>
<proteinExistence type="predicted"/>
<keyword evidence="3" id="KW-1185">Reference proteome</keyword>
<accession>L5MBQ5</accession>
<feature type="region of interest" description="Disordered" evidence="1">
    <location>
        <begin position="45"/>
        <end position="80"/>
    </location>
</feature>